<evidence type="ECO:0000256" key="1">
    <source>
        <dbReference type="ARBA" id="ARBA00034221"/>
    </source>
</evidence>
<dbReference type="SUPFAM" id="SSF56281">
    <property type="entry name" value="Metallo-hydrolase/oxidoreductase"/>
    <property type="match status" value="1"/>
</dbReference>
<organism evidence="5 6">
    <name type="scientific">Paenibacillus dokdonensis</name>
    <dbReference type="NCBI Taxonomy" id="2567944"/>
    <lineage>
        <taxon>Bacteria</taxon>
        <taxon>Bacillati</taxon>
        <taxon>Bacillota</taxon>
        <taxon>Bacilli</taxon>
        <taxon>Bacillales</taxon>
        <taxon>Paenibacillaceae</taxon>
        <taxon>Paenibacillus</taxon>
    </lineage>
</organism>
<feature type="domain" description="Metallo-beta-lactamase" evidence="4">
    <location>
        <begin position="26"/>
        <end position="239"/>
    </location>
</feature>
<name>A0ABU6GPI6_9BACL</name>
<dbReference type="RefSeq" id="WP_411831928.1">
    <property type="nucleotide sequence ID" value="NZ_JARLKZ010000014.1"/>
</dbReference>
<dbReference type="Pfam" id="PF00753">
    <property type="entry name" value="Lactamase_B"/>
    <property type="match status" value="1"/>
</dbReference>
<comment type="function">
    <text evidence="2">Counteracts the endogenous Pycsar antiviral defense system. Phosphodiesterase that enables metal-dependent hydrolysis of host cyclic nucleotide Pycsar defense signals such as cCMP and cUMP.</text>
</comment>
<dbReference type="InterPro" id="IPR036388">
    <property type="entry name" value="WH-like_DNA-bd_sf"/>
</dbReference>
<dbReference type="Gene3D" id="1.10.10.10">
    <property type="entry name" value="Winged helix-like DNA-binding domain superfamily/Winged helix DNA-binding domain"/>
    <property type="match status" value="1"/>
</dbReference>
<protein>
    <submittedName>
        <fullName evidence="5">MBL fold metallo-hydrolase</fullName>
    </submittedName>
</protein>
<dbReference type="Pfam" id="PF21221">
    <property type="entry name" value="B_lactamase-like_C"/>
    <property type="match status" value="1"/>
</dbReference>
<dbReference type="PANTHER" id="PTHR23131:SF4">
    <property type="entry name" value="METALLO-BETA-LACTAMASE SUPERFAMILY POTEIN"/>
    <property type="match status" value="1"/>
</dbReference>
<dbReference type="InterPro" id="IPR036866">
    <property type="entry name" value="RibonucZ/Hydroxyglut_hydro"/>
</dbReference>
<reference evidence="5 6" key="1">
    <citation type="submission" date="2023-03" db="EMBL/GenBank/DDBJ databases">
        <title>Bacillus Genome Sequencing.</title>
        <authorList>
            <person name="Dunlap C."/>
        </authorList>
    </citation>
    <scope>NUCLEOTIDE SEQUENCE [LARGE SCALE GENOMIC DNA]</scope>
    <source>
        <strain evidence="5 6">BD-525</strain>
    </source>
</reference>
<dbReference type="InterPro" id="IPR050662">
    <property type="entry name" value="Sec-metab_biosynth-thioest"/>
</dbReference>
<dbReference type="SMART" id="SM00849">
    <property type="entry name" value="Lactamase_B"/>
    <property type="match status" value="1"/>
</dbReference>
<comment type="catalytic activity">
    <reaction evidence="1">
        <text>3',5'-cyclic CMP + H2O = CMP + H(+)</text>
        <dbReference type="Rhea" id="RHEA:72675"/>
        <dbReference type="ChEBI" id="CHEBI:15377"/>
        <dbReference type="ChEBI" id="CHEBI:15378"/>
        <dbReference type="ChEBI" id="CHEBI:58003"/>
        <dbReference type="ChEBI" id="CHEBI:60377"/>
    </reaction>
    <physiologicalReaction direction="left-to-right" evidence="1">
        <dbReference type="Rhea" id="RHEA:72676"/>
    </physiologicalReaction>
</comment>
<proteinExistence type="predicted"/>
<gene>
    <name evidence="5" type="ORF">P4H66_17695</name>
</gene>
<evidence type="ECO:0000259" key="4">
    <source>
        <dbReference type="SMART" id="SM00849"/>
    </source>
</evidence>
<keyword evidence="6" id="KW-1185">Reference proteome</keyword>
<dbReference type="InterPro" id="IPR001279">
    <property type="entry name" value="Metallo-B-lactamas"/>
</dbReference>
<comment type="caution">
    <text evidence="5">The sequence shown here is derived from an EMBL/GenBank/DDBJ whole genome shotgun (WGS) entry which is preliminary data.</text>
</comment>
<evidence type="ECO:0000256" key="3">
    <source>
        <dbReference type="ARBA" id="ARBA00048505"/>
    </source>
</evidence>
<dbReference type="CDD" id="cd07725">
    <property type="entry name" value="TTHA1429-like_MBL-fold"/>
    <property type="match status" value="1"/>
</dbReference>
<dbReference type="PANTHER" id="PTHR23131">
    <property type="entry name" value="ENDORIBONUCLEASE LACTB2"/>
    <property type="match status" value="1"/>
</dbReference>
<dbReference type="EMBL" id="JARLKZ010000014">
    <property type="protein sequence ID" value="MEC0241654.1"/>
    <property type="molecule type" value="Genomic_DNA"/>
</dbReference>
<dbReference type="InterPro" id="IPR048933">
    <property type="entry name" value="B_lactamase-like_C"/>
</dbReference>
<accession>A0ABU6GPI6</accession>
<evidence type="ECO:0000313" key="5">
    <source>
        <dbReference type="EMBL" id="MEC0241654.1"/>
    </source>
</evidence>
<dbReference type="Gene3D" id="3.60.15.10">
    <property type="entry name" value="Ribonuclease Z/Hydroxyacylglutathione hydrolase-like"/>
    <property type="match status" value="1"/>
</dbReference>
<comment type="catalytic activity">
    <reaction evidence="3">
        <text>3',5'-cyclic UMP + H2O = UMP + H(+)</text>
        <dbReference type="Rhea" id="RHEA:70575"/>
        <dbReference type="ChEBI" id="CHEBI:15377"/>
        <dbReference type="ChEBI" id="CHEBI:15378"/>
        <dbReference type="ChEBI" id="CHEBI:57865"/>
        <dbReference type="ChEBI" id="CHEBI:184387"/>
    </reaction>
    <physiologicalReaction direction="left-to-right" evidence="3">
        <dbReference type="Rhea" id="RHEA:70576"/>
    </physiologicalReaction>
</comment>
<evidence type="ECO:0000313" key="6">
    <source>
        <dbReference type="Proteomes" id="UP001344632"/>
    </source>
</evidence>
<dbReference type="Proteomes" id="UP001344632">
    <property type="component" value="Unassembled WGS sequence"/>
</dbReference>
<evidence type="ECO:0000256" key="2">
    <source>
        <dbReference type="ARBA" id="ARBA00034301"/>
    </source>
</evidence>
<sequence length="327" mass="37133">MNMPEITDHHNGIIQVKISMSFPLRWVNSYVLRGPEGLTIIDPGPHTPENEEEWSRAFQELGVTFSDIEAVVLTHHHPDHLGCSGWIQQQSGCKVWMSERSFQETQLMWGPQSTMNSDLPDLFRRQGMPADWTDQLEVHMVSFMPQITPRPEVSFIPSEQLFTMGGRDWLPVQTAGHAPGHLSFYHEESGEILCGDAVLPQISPNVSLMPGSDPEPLQSFLLGLLKLKNLKVSTAYPGHRNPFRHFEERLEALLLHHEERLVKMEQQLASAPASGFELCISLFSSKLGIHQMRFAMCETLAHARELERRGRIAALHNEDGIIQYKMM</sequence>